<dbReference type="OrthoDB" id="9832788at2"/>
<gene>
    <name evidence="1" type="ORF">Vse01_07720</name>
</gene>
<protein>
    <submittedName>
        <fullName evidence="1">Uncharacterized protein</fullName>
    </submittedName>
</protein>
<keyword evidence="2" id="KW-1185">Reference proteome</keyword>
<dbReference type="RefSeq" id="WP_093402521.1">
    <property type="nucleotide sequence ID" value="NZ_BOPD01000006.1"/>
</dbReference>
<dbReference type="Proteomes" id="UP000607311">
    <property type="component" value="Unassembled WGS sequence"/>
</dbReference>
<proteinExistence type="predicted"/>
<accession>A0A9W5XIA3</accession>
<reference evidence="1" key="1">
    <citation type="submission" date="2021-01" db="EMBL/GenBank/DDBJ databases">
        <title>Whole genome shotgun sequence of Verrucosispora sediminis NBRC 107745.</title>
        <authorList>
            <person name="Komaki H."/>
            <person name="Tamura T."/>
        </authorList>
    </citation>
    <scope>NUCLEOTIDE SEQUENCE</scope>
    <source>
        <strain evidence="1">NBRC 107745</strain>
    </source>
</reference>
<sequence>MSTQVSAVPAGATTPLFDAKQARGDAARRWAGTPLATEHWLERASGFPRDDVSVDPAAAATVVAASRGYRLTRGHLAETVAFAEFLAGEAFTAEERAELEQDVVDAFEDSPKRALQSLRPLSGGVRRVAALNPVQRAQRRLQALTASYLLELRRQADGRELSPLMAVVSRHNPVVRHWASAGVVLVADALAARMEQHRLVLCLIGRDLEAPALLAERLLARAEQAGRLEVAELAASELRLLLLRAWLTDLGTTALAKVREDVDRAVQSALDVDIVVQHVGYRAALEVADQVN</sequence>
<dbReference type="AlphaFoldDB" id="A0A9W5XIA3"/>
<evidence type="ECO:0000313" key="1">
    <source>
        <dbReference type="EMBL" id="GIJ31624.1"/>
    </source>
</evidence>
<name>A0A9W5XIA3_9ACTN</name>
<organism evidence="1 2">
    <name type="scientific">Micromonospora sediminimaris</name>
    <dbReference type="NCBI Taxonomy" id="547162"/>
    <lineage>
        <taxon>Bacteria</taxon>
        <taxon>Bacillati</taxon>
        <taxon>Actinomycetota</taxon>
        <taxon>Actinomycetes</taxon>
        <taxon>Micromonosporales</taxon>
        <taxon>Micromonosporaceae</taxon>
        <taxon>Micromonospora</taxon>
    </lineage>
</organism>
<comment type="caution">
    <text evidence="1">The sequence shown here is derived from an EMBL/GenBank/DDBJ whole genome shotgun (WGS) entry which is preliminary data.</text>
</comment>
<evidence type="ECO:0000313" key="2">
    <source>
        <dbReference type="Proteomes" id="UP000607311"/>
    </source>
</evidence>
<dbReference type="EMBL" id="BOPD01000006">
    <property type="protein sequence ID" value="GIJ31624.1"/>
    <property type="molecule type" value="Genomic_DNA"/>
</dbReference>